<dbReference type="RefSeq" id="WP_054800460.1">
    <property type="nucleotide sequence ID" value="NZ_JARTHJ010000383.1"/>
</dbReference>
<sequence>MSGWRRQGEWLEWRAAGDIQGREQARQLASALIGEKWSRTLLHNGGLLWQGSRLRLRLFPEEPNVQADEWTDIEFLYEDDFCFVADKPAGMKVHPTAEGEKGTLLQAAASRLAAEGQLCRPRHIHRLDEDTTGPVLFAKYDWVQTILDARMREKSIGRTYVAFVQGRLAKAKGRIDAPIGRDRHHPTRRRVSPTGESAVTLYERLETYPDAALVRLTLETGRTHQIRVHLSHLGHPLIGDALYGGRRDAIGRQALHGEALVFPHPFTNEPVAVSSPWPADFGALQERLKNL</sequence>
<dbReference type="GO" id="GO:0009982">
    <property type="term" value="F:pseudouridine synthase activity"/>
    <property type="evidence" value="ECO:0007669"/>
    <property type="project" value="InterPro"/>
</dbReference>
<dbReference type="EC" id="5.4.99.-" evidence="4"/>
<dbReference type="Pfam" id="PF00849">
    <property type="entry name" value="PseudoU_synth_2"/>
    <property type="match status" value="1"/>
</dbReference>
<dbReference type="AlphaFoldDB" id="A0A7X2Z6A6"/>
<proteinExistence type="inferred from homology"/>
<dbReference type="InterPro" id="IPR006145">
    <property type="entry name" value="PsdUridine_synth_RsuA/RluA"/>
</dbReference>
<name>A0A7X2Z6A6_9BACL</name>
<evidence type="ECO:0000256" key="4">
    <source>
        <dbReference type="RuleBase" id="RU362028"/>
    </source>
</evidence>
<dbReference type="InterPro" id="IPR020103">
    <property type="entry name" value="PsdUridine_synth_cat_dom_sf"/>
</dbReference>
<evidence type="ECO:0000313" key="7">
    <source>
        <dbReference type="Proteomes" id="UP000450917"/>
    </source>
</evidence>
<dbReference type="Proteomes" id="UP000450917">
    <property type="component" value="Unassembled WGS sequence"/>
</dbReference>
<comment type="function">
    <text evidence="4">Responsible for synthesis of pseudouridine from uracil.</text>
</comment>
<feature type="active site" evidence="3">
    <location>
        <position position="128"/>
    </location>
</feature>
<keyword evidence="7" id="KW-1185">Reference proteome</keyword>
<dbReference type="InterPro" id="IPR050188">
    <property type="entry name" value="RluA_PseudoU_synthase"/>
</dbReference>
<dbReference type="GO" id="GO:0003723">
    <property type="term" value="F:RNA binding"/>
    <property type="evidence" value="ECO:0007669"/>
    <property type="project" value="InterPro"/>
</dbReference>
<dbReference type="EMBL" id="WNZX01000001">
    <property type="protein sequence ID" value="MUG69109.1"/>
    <property type="molecule type" value="Genomic_DNA"/>
</dbReference>
<dbReference type="PANTHER" id="PTHR21600">
    <property type="entry name" value="MITOCHONDRIAL RNA PSEUDOURIDINE SYNTHASE"/>
    <property type="match status" value="1"/>
</dbReference>
<evidence type="ECO:0000259" key="5">
    <source>
        <dbReference type="Pfam" id="PF00849"/>
    </source>
</evidence>
<dbReference type="Gene3D" id="3.30.2350.10">
    <property type="entry name" value="Pseudouridine synthase"/>
    <property type="match status" value="1"/>
</dbReference>
<evidence type="ECO:0000256" key="2">
    <source>
        <dbReference type="ARBA" id="ARBA00010876"/>
    </source>
</evidence>
<comment type="catalytic activity">
    <reaction evidence="1 4">
        <text>a uridine in RNA = a pseudouridine in RNA</text>
        <dbReference type="Rhea" id="RHEA:48348"/>
        <dbReference type="Rhea" id="RHEA-COMP:12068"/>
        <dbReference type="Rhea" id="RHEA-COMP:12069"/>
        <dbReference type="ChEBI" id="CHEBI:65314"/>
        <dbReference type="ChEBI" id="CHEBI:65315"/>
    </reaction>
</comment>
<dbReference type="PANTHER" id="PTHR21600:SF71">
    <property type="entry name" value="PSEUDOURIDINE SYNTHASE"/>
    <property type="match status" value="1"/>
</dbReference>
<dbReference type="SUPFAM" id="SSF55120">
    <property type="entry name" value="Pseudouridine synthase"/>
    <property type="match status" value="1"/>
</dbReference>
<dbReference type="GO" id="GO:0000455">
    <property type="term" value="P:enzyme-directed rRNA pseudouridine synthesis"/>
    <property type="evidence" value="ECO:0007669"/>
    <property type="project" value="TreeGrafter"/>
</dbReference>
<dbReference type="NCBIfam" id="TIGR00005">
    <property type="entry name" value="rluA_subfam"/>
    <property type="match status" value="1"/>
</dbReference>
<reference evidence="6 7" key="1">
    <citation type="submission" date="2019-11" db="EMBL/GenBank/DDBJ databases">
        <title>Draft genome sequences of five Paenibacillus species of dairy origin.</title>
        <authorList>
            <person name="Olajide A.M."/>
            <person name="Chen S."/>
            <person name="Lapointe G."/>
        </authorList>
    </citation>
    <scope>NUCLEOTIDE SEQUENCE [LARGE SCALE GENOMIC DNA]</scope>
    <source>
        <strain evidence="6 7">2CS3</strain>
    </source>
</reference>
<dbReference type="InterPro" id="IPR006225">
    <property type="entry name" value="PsdUridine_synth_RluC/D"/>
</dbReference>
<accession>A0A7X2Z6A6</accession>
<gene>
    <name evidence="6" type="ORF">GNP93_00320</name>
</gene>
<keyword evidence="4" id="KW-0413">Isomerase</keyword>
<evidence type="ECO:0000313" key="6">
    <source>
        <dbReference type="EMBL" id="MUG69109.1"/>
    </source>
</evidence>
<protein>
    <recommendedName>
        <fullName evidence="4">Pseudouridine synthase</fullName>
        <ecNumber evidence="4">5.4.99.-</ecNumber>
    </recommendedName>
</protein>
<comment type="similarity">
    <text evidence="2 4">Belongs to the pseudouridine synthase RluA family.</text>
</comment>
<comment type="caution">
    <text evidence="6">The sequence shown here is derived from an EMBL/GenBank/DDBJ whole genome shotgun (WGS) entry which is preliminary data.</text>
</comment>
<evidence type="ECO:0000256" key="1">
    <source>
        <dbReference type="ARBA" id="ARBA00000073"/>
    </source>
</evidence>
<evidence type="ECO:0000256" key="3">
    <source>
        <dbReference type="PIRSR" id="PIRSR606225-1"/>
    </source>
</evidence>
<organism evidence="6 7">
    <name type="scientific">Paenibacillus validus</name>
    <dbReference type="NCBI Taxonomy" id="44253"/>
    <lineage>
        <taxon>Bacteria</taxon>
        <taxon>Bacillati</taxon>
        <taxon>Bacillota</taxon>
        <taxon>Bacilli</taxon>
        <taxon>Bacillales</taxon>
        <taxon>Paenibacillaceae</taxon>
        <taxon>Paenibacillus</taxon>
    </lineage>
</organism>
<feature type="domain" description="Pseudouridine synthase RsuA/RluA-like" evidence="5">
    <location>
        <begin position="83"/>
        <end position="232"/>
    </location>
</feature>
<dbReference type="GO" id="GO:0140098">
    <property type="term" value="F:catalytic activity, acting on RNA"/>
    <property type="evidence" value="ECO:0007669"/>
    <property type="project" value="UniProtKB-ARBA"/>
</dbReference>
<dbReference type="CDD" id="cd02869">
    <property type="entry name" value="PseudoU_synth_RluA_like"/>
    <property type="match status" value="1"/>
</dbReference>